<evidence type="ECO:0000313" key="2">
    <source>
        <dbReference type="EMBL" id="CAA7599935.1"/>
    </source>
</evidence>
<gene>
    <name evidence="2" type="ORF">DEACI_0574</name>
    <name evidence="3" type="ORF">DEACI_2448</name>
</gene>
<organism evidence="2">
    <name type="scientific">Acididesulfobacillus acetoxydans</name>
    <dbReference type="NCBI Taxonomy" id="1561005"/>
    <lineage>
        <taxon>Bacteria</taxon>
        <taxon>Bacillati</taxon>
        <taxon>Bacillota</taxon>
        <taxon>Clostridia</taxon>
        <taxon>Eubacteriales</taxon>
        <taxon>Peptococcaceae</taxon>
        <taxon>Acididesulfobacillus</taxon>
    </lineage>
</organism>
<evidence type="ECO:0000313" key="4">
    <source>
        <dbReference type="Proteomes" id="UP001071230"/>
    </source>
</evidence>
<keyword evidence="1" id="KW-0812">Transmembrane</keyword>
<feature type="transmembrane region" description="Helical" evidence="1">
    <location>
        <begin position="30"/>
        <end position="52"/>
    </location>
</feature>
<dbReference type="EMBL" id="LR746496">
    <property type="protein sequence ID" value="CAA7599935.1"/>
    <property type="molecule type" value="Genomic_DNA"/>
</dbReference>
<name>A0A8S0Y1T4_9FIRM</name>
<feature type="transmembrane region" description="Helical" evidence="1">
    <location>
        <begin position="72"/>
        <end position="99"/>
    </location>
</feature>
<dbReference type="Proteomes" id="UP001071230">
    <property type="component" value="Unassembled WGS sequence"/>
</dbReference>
<protein>
    <submittedName>
        <fullName evidence="2">Uncharacterized protein</fullName>
    </submittedName>
</protein>
<dbReference type="Proteomes" id="UP000836597">
    <property type="component" value="Chromosome"/>
</dbReference>
<sequence>MRRDWTRELTIEWFWLKKKIVRKWRLDTPVGVLGILIPVVGLLLFAILAQGLSDFFRIAIPWVSGGNISTVYWQSIGFGIKASFLFLLFVVIIVAYTILKIMERR</sequence>
<dbReference type="RefSeq" id="WP_240983686.1">
    <property type="nucleotide sequence ID" value="NZ_CDGJ01000071.1"/>
</dbReference>
<keyword evidence="4" id="KW-1185">Reference proteome</keyword>
<dbReference type="AlphaFoldDB" id="A0A8S0Y1T4"/>
<reference evidence="2" key="2">
    <citation type="submission" date="2020-01" db="EMBL/GenBank/DDBJ databases">
        <authorList>
            <person name="Hornung B."/>
        </authorList>
    </citation>
    <scope>NUCLEOTIDE SEQUENCE</scope>
    <source>
        <strain evidence="2">PacBioINE</strain>
    </source>
</reference>
<evidence type="ECO:0000313" key="3">
    <source>
        <dbReference type="EMBL" id="CEJ07973.1"/>
    </source>
</evidence>
<dbReference type="KEGG" id="aacx:DEACI_0574"/>
<dbReference type="EMBL" id="CDGJ01000071">
    <property type="protein sequence ID" value="CEJ07973.1"/>
    <property type="molecule type" value="Genomic_DNA"/>
</dbReference>
<keyword evidence="1" id="KW-0472">Membrane</keyword>
<evidence type="ECO:0000256" key="1">
    <source>
        <dbReference type="SAM" id="Phobius"/>
    </source>
</evidence>
<reference evidence="3" key="1">
    <citation type="submission" date="2014-11" db="EMBL/GenBank/DDBJ databases">
        <authorList>
            <person name="Hornung B.V."/>
        </authorList>
    </citation>
    <scope>NUCLEOTIDE SEQUENCE</scope>
    <source>
        <strain evidence="3">INE</strain>
    </source>
</reference>
<keyword evidence="1" id="KW-1133">Transmembrane helix</keyword>
<proteinExistence type="predicted"/>
<accession>A0A8S0Y1T4</accession>